<dbReference type="EMBL" id="KZ821677">
    <property type="protein sequence ID" value="PYH86299.1"/>
    <property type="molecule type" value="Genomic_DNA"/>
</dbReference>
<dbReference type="OrthoDB" id="5422863at2759"/>
<dbReference type="VEuPathDB" id="FungiDB:BO82DRAFT_398047"/>
<dbReference type="GeneID" id="37141742"/>
<sequence length="147" mass="16392">MLNQDIMIAVTCSGKSLKRTIGTHLTAVSLLLASQPSRDPLRGTGVDTLAVDPPGSTDIKPTGKFLAADLELQWESYFETAALWCERGWLLDSFFRAHFSQVMEGILERTEYQHMHFVEPEDFGLVVGLAEQVVQRWFTRASSTGCI</sequence>
<dbReference type="AlphaFoldDB" id="A0A319CPF2"/>
<proteinExistence type="predicted"/>
<accession>A0A319CPF2</accession>
<evidence type="ECO:0000313" key="1">
    <source>
        <dbReference type="EMBL" id="PYH86299.1"/>
    </source>
</evidence>
<dbReference type="RefSeq" id="XP_025496499.1">
    <property type="nucleotide sequence ID" value="XM_025639000.1"/>
</dbReference>
<evidence type="ECO:0000313" key="2">
    <source>
        <dbReference type="Proteomes" id="UP000248340"/>
    </source>
</evidence>
<keyword evidence="2" id="KW-1185">Reference proteome</keyword>
<protein>
    <submittedName>
        <fullName evidence="1">Uncharacterized protein</fullName>
    </submittedName>
</protein>
<gene>
    <name evidence="1" type="ORF">BO82DRAFT_398047</name>
</gene>
<organism evidence="1 2">
    <name type="scientific">Aspergillus uvarum CBS 121591</name>
    <dbReference type="NCBI Taxonomy" id="1448315"/>
    <lineage>
        <taxon>Eukaryota</taxon>
        <taxon>Fungi</taxon>
        <taxon>Dikarya</taxon>
        <taxon>Ascomycota</taxon>
        <taxon>Pezizomycotina</taxon>
        <taxon>Eurotiomycetes</taxon>
        <taxon>Eurotiomycetidae</taxon>
        <taxon>Eurotiales</taxon>
        <taxon>Aspergillaceae</taxon>
        <taxon>Aspergillus</taxon>
        <taxon>Aspergillus subgen. Circumdati</taxon>
    </lineage>
</organism>
<name>A0A319CPF2_9EURO</name>
<reference evidence="1 2" key="1">
    <citation type="submission" date="2016-12" db="EMBL/GenBank/DDBJ databases">
        <title>The genomes of Aspergillus section Nigri reveals drivers in fungal speciation.</title>
        <authorList>
            <consortium name="DOE Joint Genome Institute"/>
            <person name="Vesth T.C."/>
            <person name="Nybo J."/>
            <person name="Theobald S."/>
            <person name="Brandl J."/>
            <person name="Frisvad J.C."/>
            <person name="Nielsen K.F."/>
            <person name="Lyhne E.K."/>
            <person name="Kogle M.E."/>
            <person name="Kuo A."/>
            <person name="Riley R."/>
            <person name="Clum A."/>
            <person name="Nolan M."/>
            <person name="Lipzen A."/>
            <person name="Salamov A."/>
            <person name="Henrissat B."/>
            <person name="Wiebenga A."/>
            <person name="De Vries R.P."/>
            <person name="Grigoriev I.V."/>
            <person name="Mortensen U.H."/>
            <person name="Andersen M.R."/>
            <person name="Baker S.E."/>
        </authorList>
    </citation>
    <scope>NUCLEOTIDE SEQUENCE [LARGE SCALE GENOMIC DNA]</scope>
    <source>
        <strain evidence="1 2">CBS 121591</strain>
    </source>
</reference>
<dbReference type="Proteomes" id="UP000248340">
    <property type="component" value="Unassembled WGS sequence"/>
</dbReference>